<dbReference type="AlphaFoldDB" id="A0AAP5GZV5"/>
<dbReference type="GO" id="GO:0004619">
    <property type="term" value="F:phosphoglycerate mutase activity"/>
    <property type="evidence" value="ECO:0007669"/>
    <property type="project" value="UniProtKB-EC"/>
</dbReference>
<keyword evidence="1" id="KW-0413">Isomerase</keyword>
<dbReference type="Pfam" id="PF00300">
    <property type="entry name" value="His_Phos_1"/>
    <property type="match status" value="1"/>
</dbReference>
<dbReference type="EMBL" id="JAVDTR010000005">
    <property type="protein sequence ID" value="MDR6723713.1"/>
    <property type="molecule type" value="Genomic_DNA"/>
</dbReference>
<evidence type="ECO:0000313" key="1">
    <source>
        <dbReference type="EMBL" id="MDR6723713.1"/>
    </source>
</evidence>
<evidence type="ECO:0000313" key="2">
    <source>
        <dbReference type="Proteomes" id="UP001254832"/>
    </source>
</evidence>
<dbReference type="InterPro" id="IPR050275">
    <property type="entry name" value="PGM_Phosphatase"/>
</dbReference>
<dbReference type="Proteomes" id="UP001254832">
    <property type="component" value="Unassembled WGS sequence"/>
</dbReference>
<dbReference type="InterPro" id="IPR013078">
    <property type="entry name" value="His_Pase_superF_clade-1"/>
</dbReference>
<dbReference type="CDD" id="cd07067">
    <property type="entry name" value="HP_PGM_like"/>
    <property type="match status" value="1"/>
</dbReference>
<dbReference type="GO" id="GO:0016791">
    <property type="term" value="F:phosphatase activity"/>
    <property type="evidence" value="ECO:0007669"/>
    <property type="project" value="TreeGrafter"/>
</dbReference>
<accession>A0AAP5GZV5</accession>
<name>A0AAP5GZV5_PAEAM</name>
<protein>
    <submittedName>
        <fullName evidence="1">2,3-bisphosphoglycerate-dependent phosphoglycerate mutase</fullName>
        <ecNumber evidence="1">5.4.2.11</ecNumber>
    </submittedName>
</protein>
<proteinExistence type="predicted"/>
<dbReference type="RefSeq" id="WP_056701052.1">
    <property type="nucleotide sequence ID" value="NZ_JAVDTR010000005.1"/>
</dbReference>
<dbReference type="SUPFAM" id="SSF53254">
    <property type="entry name" value="Phosphoglycerate mutase-like"/>
    <property type="match status" value="1"/>
</dbReference>
<organism evidence="1 2">
    <name type="scientific">Paenibacillus amylolyticus</name>
    <dbReference type="NCBI Taxonomy" id="1451"/>
    <lineage>
        <taxon>Bacteria</taxon>
        <taxon>Bacillati</taxon>
        <taxon>Bacillota</taxon>
        <taxon>Bacilli</taxon>
        <taxon>Bacillales</taxon>
        <taxon>Paenibacillaceae</taxon>
        <taxon>Paenibacillus</taxon>
    </lineage>
</organism>
<comment type="caution">
    <text evidence="1">The sequence shown here is derived from an EMBL/GenBank/DDBJ whole genome shotgun (WGS) entry which is preliminary data.</text>
</comment>
<dbReference type="EC" id="5.4.2.11" evidence="1"/>
<reference evidence="1" key="1">
    <citation type="submission" date="2023-07" db="EMBL/GenBank/DDBJ databases">
        <title>Sorghum-associated microbial communities from plants grown in Nebraska, USA.</title>
        <authorList>
            <person name="Schachtman D."/>
        </authorList>
    </citation>
    <scope>NUCLEOTIDE SEQUENCE</scope>
    <source>
        <strain evidence="1">BE80</strain>
    </source>
</reference>
<dbReference type="SMART" id="SM00855">
    <property type="entry name" value="PGAM"/>
    <property type="match status" value="1"/>
</dbReference>
<dbReference type="GO" id="GO:0005737">
    <property type="term" value="C:cytoplasm"/>
    <property type="evidence" value="ECO:0007669"/>
    <property type="project" value="TreeGrafter"/>
</dbReference>
<dbReference type="InterPro" id="IPR029033">
    <property type="entry name" value="His_PPase_superfam"/>
</dbReference>
<dbReference type="Gene3D" id="3.40.50.1240">
    <property type="entry name" value="Phosphoglycerate mutase-like"/>
    <property type="match status" value="1"/>
</dbReference>
<sequence length="193" mass="22185">MSNDVLTTLYFVRHAESEYVEGLERERGLTEQGKHDAETVSCLLLHESINLFYSSPYKRALDTVQRLAGEVGAEIVTIEDLRERALSSSNVRHTNFQSAKRKLYEDRSFAFPGGESSIQAQQRAVQAISDILERHSGQKIVIGTHGDVMTLIFNYYDESYDYGFWGSTSMPDIYKLEFNKDHKLMYVSRLWEP</sequence>
<dbReference type="PANTHER" id="PTHR48100">
    <property type="entry name" value="BROAD-SPECIFICITY PHOSPHATASE YOR283W-RELATED"/>
    <property type="match status" value="1"/>
</dbReference>
<gene>
    <name evidence="1" type="ORF">J2W91_002175</name>
</gene>
<dbReference type="PANTHER" id="PTHR48100:SF59">
    <property type="entry name" value="ADENOSYLCOBALAMIN_ALPHA-RIBAZOLE PHOSPHATASE"/>
    <property type="match status" value="1"/>
</dbReference>